<dbReference type="AlphaFoldDB" id="A0A0E9RH00"/>
<evidence type="ECO:0000313" key="1">
    <source>
        <dbReference type="EMBL" id="JAH27638.1"/>
    </source>
</evidence>
<protein>
    <submittedName>
        <fullName evidence="1">Uncharacterized protein</fullName>
    </submittedName>
</protein>
<name>A0A0E9RH00_ANGAN</name>
<reference evidence="1" key="2">
    <citation type="journal article" date="2015" name="Fish Shellfish Immunol.">
        <title>Early steps in the European eel (Anguilla anguilla)-Vibrio vulnificus interaction in the gills: Role of the RtxA13 toxin.</title>
        <authorList>
            <person name="Callol A."/>
            <person name="Pajuelo D."/>
            <person name="Ebbesson L."/>
            <person name="Teles M."/>
            <person name="MacKenzie S."/>
            <person name="Amaro C."/>
        </authorList>
    </citation>
    <scope>NUCLEOTIDE SEQUENCE</scope>
</reference>
<proteinExistence type="predicted"/>
<reference evidence="1" key="1">
    <citation type="submission" date="2014-11" db="EMBL/GenBank/DDBJ databases">
        <authorList>
            <person name="Amaro Gonzalez C."/>
        </authorList>
    </citation>
    <scope>NUCLEOTIDE SEQUENCE</scope>
</reference>
<organism evidence="1">
    <name type="scientific">Anguilla anguilla</name>
    <name type="common">European freshwater eel</name>
    <name type="synonym">Muraena anguilla</name>
    <dbReference type="NCBI Taxonomy" id="7936"/>
    <lineage>
        <taxon>Eukaryota</taxon>
        <taxon>Metazoa</taxon>
        <taxon>Chordata</taxon>
        <taxon>Craniata</taxon>
        <taxon>Vertebrata</taxon>
        <taxon>Euteleostomi</taxon>
        <taxon>Actinopterygii</taxon>
        <taxon>Neopterygii</taxon>
        <taxon>Teleostei</taxon>
        <taxon>Anguilliformes</taxon>
        <taxon>Anguillidae</taxon>
        <taxon>Anguilla</taxon>
    </lineage>
</organism>
<dbReference type="EMBL" id="GBXM01080939">
    <property type="protein sequence ID" value="JAH27638.1"/>
    <property type="molecule type" value="Transcribed_RNA"/>
</dbReference>
<sequence length="51" mass="5502">MAQRCGPLQTEYVIYCAEILVVSPSDSLYLSLSDSVSVSVSQSVSVFSISR</sequence>
<accession>A0A0E9RH00</accession>